<feature type="region of interest" description="Disordered" evidence="1">
    <location>
        <begin position="162"/>
        <end position="182"/>
    </location>
</feature>
<keyword evidence="3" id="KW-1185">Reference proteome</keyword>
<gene>
    <name evidence="2" type="ORF">GRJ2_002345100</name>
</gene>
<reference evidence="2 3" key="1">
    <citation type="submission" date="2024-06" db="EMBL/GenBank/DDBJ databases">
        <title>The draft genome of Grus japonensis, version 3.</title>
        <authorList>
            <person name="Nabeshima K."/>
            <person name="Suzuki S."/>
            <person name="Onuma M."/>
        </authorList>
    </citation>
    <scope>NUCLEOTIDE SEQUENCE [LARGE SCALE GENOMIC DNA]</scope>
    <source>
        <strain evidence="2 3">451A</strain>
    </source>
</reference>
<dbReference type="Proteomes" id="UP001623348">
    <property type="component" value="Unassembled WGS sequence"/>
</dbReference>
<evidence type="ECO:0000313" key="3">
    <source>
        <dbReference type="Proteomes" id="UP001623348"/>
    </source>
</evidence>
<comment type="caution">
    <text evidence="2">The sequence shown here is derived from an EMBL/GenBank/DDBJ whole genome shotgun (WGS) entry which is preliminary data.</text>
</comment>
<accession>A0ABC9XN06</accession>
<name>A0ABC9XN06_GRUJA</name>
<organism evidence="2 3">
    <name type="scientific">Grus japonensis</name>
    <name type="common">Japanese crane</name>
    <name type="synonym">Red-crowned crane</name>
    <dbReference type="NCBI Taxonomy" id="30415"/>
    <lineage>
        <taxon>Eukaryota</taxon>
        <taxon>Metazoa</taxon>
        <taxon>Chordata</taxon>
        <taxon>Craniata</taxon>
        <taxon>Vertebrata</taxon>
        <taxon>Euteleostomi</taxon>
        <taxon>Archelosauria</taxon>
        <taxon>Archosauria</taxon>
        <taxon>Dinosauria</taxon>
        <taxon>Saurischia</taxon>
        <taxon>Theropoda</taxon>
        <taxon>Coelurosauria</taxon>
        <taxon>Aves</taxon>
        <taxon>Neognathae</taxon>
        <taxon>Neoaves</taxon>
        <taxon>Gruiformes</taxon>
        <taxon>Gruidae</taxon>
        <taxon>Grus</taxon>
    </lineage>
</organism>
<evidence type="ECO:0000256" key="1">
    <source>
        <dbReference type="SAM" id="MobiDB-lite"/>
    </source>
</evidence>
<dbReference type="AlphaFoldDB" id="A0ABC9XN06"/>
<protein>
    <submittedName>
        <fullName evidence="2">Uncharacterized protein</fullName>
    </submittedName>
</protein>
<evidence type="ECO:0000313" key="2">
    <source>
        <dbReference type="EMBL" id="GAB0198797.1"/>
    </source>
</evidence>
<proteinExistence type="predicted"/>
<sequence>MAGRSPGGRKPWAATPSSGLSAAVREQGGVLGRRLVIHVACIQALQPADTMGMSLSPHLPRGKSADLIRCLEEEACSGLNWRTPWENCAPGSPETDYLFGRSATSHVLSCPPSPALERFSFFLLCLKITPLASVKVLQVTFHSNHLLDVLSADGTSAATLLPPSLGQLPTPEQEPERTIPAA</sequence>
<dbReference type="EMBL" id="BAAFJT010000021">
    <property type="protein sequence ID" value="GAB0198797.1"/>
    <property type="molecule type" value="Genomic_DNA"/>
</dbReference>